<keyword evidence="9" id="KW-0675">Receptor</keyword>
<protein>
    <submittedName>
        <fullName evidence="9">TonB-dependent receptor</fullName>
    </submittedName>
</protein>
<sequence length="667" mass="71270">MTGAPILFLALLMAAPALAQPAPNDSTPPADVPDAEHATPTDTPAVAATGSRSAENAVRQAGDAFGTSIGREVSGLYSRERVRGFSPVVAGNVRIDGLYFDPIVVPSSRLVRATAIRVGPSALGSPFPAPTGIVDLGLRRPGQEAAASLLVGYNTWHTPTAEFDASLPVSSTLSIGVGAGMQLENGFNKTRDHSVEGAFIAEWKPSARLSLLPFFTVRETPIDDHGPISVPQGNFLPPRLPRRQFFGPWWSRGGDTELNAGLIADWTITNGWLLRAGLFRSQRVVNGQFANVVRITAPDGTGTQRITGDPTLYNASTSGELRLTRRFEDGPRRHQIHATLRGRQGYRRFDGSQAVDLGPVNILGVAPNVLPPTLNFGPQQDDNVRQWTGGIAYEGRWDGVGELSVGVQKSEYSKRIGFPDAITATDATPWLYNVTAAAQLADGVTLYGGAVTGLEESGVAPNFAANRNEALPAIRTRQIDAGVRLNLGGGMRMVAGLFEVSKPYFNLDTAGRFDVLGEVINRGVEASLAGPLTDELSIVAGAVLLRPRVTGEAVTRGLVGRLPVGAIAERIEFSADWRPGFAPGLSLDMRLSYRSPEVATVNNLVFVPTRTLIDVGGRYRFMLAGNEAVLRIQTTNLTSQQGFDLRGANAYTVLPGRVTQAYLTVDF</sequence>
<evidence type="ECO:0000256" key="4">
    <source>
        <dbReference type="ARBA" id="ARBA00022692"/>
    </source>
</evidence>
<evidence type="ECO:0000313" key="9">
    <source>
        <dbReference type="EMBL" id="OYQ26508.1"/>
    </source>
</evidence>
<comment type="subcellular location">
    <subcellularLocation>
        <location evidence="1">Cell outer membrane</location>
        <topology evidence="1">Multi-pass membrane protein</topology>
    </subcellularLocation>
</comment>
<evidence type="ECO:0000256" key="1">
    <source>
        <dbReference type="ARBA" id="ARBA00004571"/>
    </source>
</evidence>
<feature type="compositionally biased region" description="Low complexity" evidence="7">
    <location>
        <begin position="40"/>
        <end position="49"/>
    </location>
</feature>
<dbReference type="OrthoDB" id="9760333at2"/>
<dbReference type="InterPro" id="IPR039426">
    <property type="entry name" value="TonB-dep_rcpt-like"/>
</dbReference>
<feature type="region of interest" description="Disordered" evidence="7">
    <location>
        <begin position="21"/>
        <end position="53"/>
    </location>
</feature>
<keyword evidence="2" id="KW-0813">Transport</keyword>
<dbReference type="Proteomes" id="UP000216991">
    <property type="component" value="Unassembled WGS sequence"/>
</dbReference>
<keyword evidence="8" id="KW-0732">Signal</keyword>
<dbReference type="EMBL" id="NOXT01000117">
    <property type="protein sequence ID" value="OYQ26508.1"/>
    <property type="molecule type" value="Genomic_DNA"/>
</dbReference>
<gene>
    <name evidence="9" type="ORF">CHU93_11970</name>
</gene>
<keyword evidence="10" id="KW-1185">Reference proteome</keyword>
<accession>A0A255YBB5</accession>
<dbReference type="Gene3D" id="2.40.170.20">
    <property type="entry name" value="TonB-dependent receptor, beta-barrel domain"/>
    <property type="match status" value="1"/>
</dbReference>
<proteinExistence type="predicted"/>
<evidence type="ECO:0000313" key="10">
    <source>
        <dbReference type="Proteomes" id="UP000216991"/>
    </source>
</evidence>
<keyword evidence="4" id="KW-0812">Transmembrane</keyword>
<organism evidence="9 10">
    <name type="scientific">Sandarakinorhabdus cyanobacteriorum</name>
    <dbReference type="NCBI Taxonomy" id="1981098"/>
    <lineage>
        <taxon>Bacteria</taxon>
        <taxon>Pseudomonadati</taxon>
        <taxon>Pseudomonadota</taxon>
        <taxon>Alphaproteobacteria</taxon>
        <taxon>Sphingomonadales</taxon>
        <taxon>Sphingosinicellaceae</taxon>
        <taxon>Sandarakinorhabdus</taxon>
    </lineage>
</organism>
<dbReference type="InterPro" id="IPR036942">
    <property type="entry name" value="Beta-barrel_TonB_sf"/>
</dbReference>
<keyword evidence="6" id="KW-0998">Cell outer membrane</keyword>
<dbReference type="GO" id="GO:0009279">
    <property type="term" value="C:cell outer membrane"/>
    <property type="evidence" value="ECO:0007669"/>
    <property type="project" value="UniProtKB-SubCell"/>
</dbReference>
<keyword evidence="5" id="KW-0472">Membrane</keyword>
<keyword evidence="3" id="KW-1134">Transmembrane beta strand</keyword>
<dbReference type="PANTHER" id="PTHR32552:SF82">
    <property type="entry name" value="FCUA PROTEIN"/>
    <property type="match status" value="1"/>
</dbReference>
<evidence type="ECO:0000256" key="5">
    <source>
        <dbReference type="ARBA" id="ARBA00023136"/>
    </source>
</evidence>
<evidence type="ECO:0000256" key="7">
    <source>
        <dbReference type="SAM" id="MobiDB-lite"/>
    </source>
</evidence>
<reference evidence="9 10" key="1">
    <citation type="submission" date="2017-07" db="EMBL/GenBank/DDBJ databases">
        <title>Sandarakinorhabdus cyanobacteriorum sp. nov., a novel bacterium isolated from cyanobacterial aggregates in a eutrophic lake.</title>
        <authorList>
            <person name="Cai H."/>
        </authorList>
    </citation>
    <scope>NUCLEOTIDE SEQUENCE [LARGE SCALE GENOMIC DNA]</scope>
    <source>
        <strain evidence="9 10">TH057</strain>
    </source>
</reference>
<evidence type="ECO:0000256" key="3">
    <source>
        <dbReference type="ARBA" id="ARBA00022452"/>
    </source>
</evidence>
<dbReference type="RefSeq" id="WP_094474351.1">
    <property type="nucleotide sequence ID" value="NZ_NOXT01000117.1"/>
</dbReference>
<name>A0A255YBB5_9SPHN</name>
<dbReference type="AlphaFoldDB" id="A0A255YBB5"/>
<dbReference type="GO" id="GO:0015344">
    <property type="term" value="F:siderophore uptake transmembrane transporter activity"/>
    <property type="evidence" value="ECO:0007669"/>
    <property type="project" value="TreeGrafter"/>
</dbReference>
<dbReference type="PANTHER" id="PTHR32552">
    <property type="entry name" value="FERRICHROME IRON RECEPTOR-RELATED"/>
    <property type="match status" value="1"/>
</dbReference>
<dbReference type="SUPFAM" id="SSF56935">
    <property type="entry name" value="Porins"/>
    <property type="match status" value="1"/>
</dbReference>
<feature type="signal peptide" evidence="8">
    <location>
        <begin position="1"/>
        <end position="19"/>
    </location>
</feature>
<feature type="chain" id="PRO_5013124090" evidence="8">
    <location>
        <begin position="20"/>
        <end position="667"/>
    </location>
</feature>
<evidence type="ECO:0000256" key="6">
    <source>
        <dbReference type="ARBA" id="ARBA00023237"/>
    </source>
</evidence>
<evidence type="ECO:0000256" key="8">
    <source>
        <dbReference type="SAM" id="SignalP"/>
    </source>
</evidence>
<comment type="caution">
    <text evidence="9">The sequence shown here is derived from an EMBL/GenBank/DDBJ whole genome shotgun (WGS) entry which is preliminary data.</text>
</comment>
<evidence type="ECO:0000256" key="2">
    <source>
        <dbReference type="ARBA" id="ARBA00022448"/>
    </source>
</evidence>